<sequence>MYYFTILCPLFYALFVLIPSVEPFYGRAWPQTGAAAYWQQCPMNTAGGGGGYATIGGKSSGRSMGARTPTDYKAMLKFANRKLAKYGSFVKPILKAVGKALRGRTLDFVRLIGTGTMNPKKSNGYKGSVYQIALALQIFNRFKHSGTKVLYQELVMGPGEKKFWSKYGRALKGNETDLTKIPRGATPKRGVTLLYVIGAPTELIEQLLQAYRSFLGKIMFITDDITLMDEIFLGYRPGSNFSRIRALRVLISMDDLSTHQKCTVSLR</sequence>
<dbReference type="InterPro" id="IPR012942">
    <property type="entry name" value="SRR1-like"/>
</dbReference>
<gene>
    <name evidence="3" type="ORF">DdX_16139</name>
</gene>
<keyword evidence="1" id="KW-0732">Signal</keyword>
<protein>
    <recommendedName>
        <fullName evidence="2">SRR1-like domain-containing protein</fullName>
    </recommendedName>
</protein>
<comment type="caution">
    <text evidence="3">The sequence shown here is derived from an EMBL/GenBank/DDBJ whole genome shotgun (WGS) entry which is preliminary data.</text>
</comment>
<evidence type="ECO:0000256" key="1">
    <source>
        <dbReference type="SAM" id="SignalP"/>
    </source>
</evidence>
<organism evidence="3 4">
    <name type="scientific">Ditylenchus destructor</name>
    <dbReference type="NCBI Taxonomy" id="166010"/>
    <lineage>
        <taxon>Eukaryota</taxon>
        <taxon>Metazoa</taxon>
        <taxon>Ecdysozoa</taxon>
        <taxon>Nematoda</taxon>
        <taxon>Chromadorea</taxon>
        <taxon>Rhabditida</taxon>
        <taxon>Tylenchina</taxon>
        <taxon>Tylenchomorpha</taxon>
        <taxon>Sphaerularioidea</taxon>
        <taxon>Anguinidae</taxon>
        <taxon>Anguininae</taxon>
        <taxon>Ditylenchus</taxon>
    </lineage>
</organism>
<reference evidence="3" key="1">
    <citation type="submission" date="2022-01" db="EMBL/GenBank/DDBJ databases">
        <title>Genome Sequence Resource for Two Populations of Ditylenchus destructor, the Migratory Endoparasitic Phytonematode.</title>
        <authorList>
            <person name="Zhang H."/>
            <person name="Lin R."/>
            <person name="Xie B."/>
        </authorList>
    </citation>
    <scope>NUCLEOTIDE SEQUENCE</scope>
    <source>
        <strain evidence="3">BazhouSP</strain>
    </source>
</reference>
<proteinExistence type="predicted"/>
<feature type="domain" description="SRR1-like" evidence="2">
    <location>
        <begin position="105"/>
        <end position="230"/>
    </location>
</feature>
<evidence type="ECO:0000313" key="3">
    <source>
        <dbReference type="EMBL" id="KAI1701385.1"/>
    </source>
</evidence>
<name>A0AAD4MQ64_9BILA</name>
<dbReference type="AlphaFoldDB" id="A0AAD4MQ64"/>
<dbReference type="EMBL" id="JAKKPZ010000120">
    <property type="protein sequence ID" value="KAI1701385.1"/>
    <property type="molecule type" value="Genomic_DNA"/>
</dbReference>
<dbReference type="Proteomes" id="UP001201812">
    <property type="component" value="Unassembled WGS sequence"/>
</dbReference>
<evidence type="ECO:0000259" key="2">
    <source>
        <dbReference type="Pfam" id="PF07985"/>
    </source>
</evidence>
<accession>A0AAD4MQ64</accession>
<evidence type="ECO:0000313" key="4">
    <source>
        <dbReference type="Proteomes" id="UP001201812"/>
    </source>
</evidence>
<dbReference type="Pfam" id="PF07985">
    <property type="entry name" value="SRR1"/>
    <property type="match status" value="1"/>
</dbReference>
<feature type="chain" id="PRO_5041981362" description="SRR1-like domain-containing protein" evidence="1">
    <location>
        <begin position="24"/>
        <end position="267"/>
    </location>
</feature>
<keyword evidence="4" id="KW-1185">Reference proteome</keyword>
<feature type="signal peptide" evidence="1">
    <location>
        <begin position="1"/>
        <end position="23"/>
    </location>
</feature>